<comment type="caution">
    <text evidence="3">The sequence shown here is derived from an EMBL/GenBank/DDBJ whole genome shotgun (WGS) entry which is preliminary data.</text>
</comment>
<proteinExistence type="predicted"/>
<organism evidence="3 4">
    <name type="scientific">Conexibacter stalactiti</name>
    <dbReference type="NCBI Taxonomy" id="1940611"/>
    <lineage>
        <taxon>Bacteria</taxon>
        <taxon>Bacillati</taxon>
        <taxon>Actinomycetota</taxon>
        <taxon>Thermoleophilia</taxon>
        <taxon>Solirubrobacterales</taxon>
        <taxon>Conexibacteraceae</taxon>
        <taxon>Conexibacter</taxon>
    </lineage>
</organism>
<dbReference type="Proteomes" id="UP001284601">
    <property type="component" value="Unassembled WGS sequence"/>
</dbReference>
<dbReference type="EMBL" id="JAWSTH010000097">
    <property type="protein sequence ID" value="MDW5597650.1"/>
    <property type="molecule type" value="Genomic_DNA"/>
</dbReference>
<evidence type="ECO:0000259" key="2">
    <source>
        <dbReference type="Pfam" id="PF07484"/>
    </source>
</evidence>
<keyword evidence="4" id="KW-1185">Reference proteome</keyword>
<evidence type="ECO:0000313" key="3">
    <source>
        <dbReference type="EMBL" id="MDW5597650.1"/>
    </source>
</evidence>
<dbReference type="SUPFAM" id="SSF88874">
    <property type="entry name" value="Receptor-binding domain of short tail fibre protein gp12"/>
    <property type="match status" value="1"/>
</dbReference>
<feature type="region of interest" description="Disordered" evidence="1">
    <location>
        <begin position="1"/>
        <end position="20"/>
    </location>
</feature>
<dbReference type="Gene3D" id="3.90.1340.10">
    <property type="entry name" value="Phage tail collar domain"/>
    <property type="match status" value="1"/>
</dbReference>
<reference evidence="4" key="1">
    <citation type="submission" date="2023-07" db="EMBL/GenBank/DDBJ databases">
        <title>Conexibacter stalactiti sp. nov., isolated from stalactites in a lava cave and emended description of the genus Conexibacter.</title>
        <authorList>
            <person name="Lee S.D."/>
        </authorList>
    </citation>
    <scope>NUCLEOTIDE SEQUENCE [LARGE SCALE GENOMIC DNA]</scope>
    <source>
        <strain evidence="4">KCTC 39840</strain>
    </source>
</reference>
<sequence>MPATPSHRLNLHAPTGGDPADVPADIARLRDQLDDVVLGYGQGRLRDRPAAGVEGRQFYATDTATLYHDFGGGWVPYAWQPGDMRFSAAGSTPPSGWLLTEGQELYQDDYSPLFNAIGHVYSYGVTPGLGRFMLPRAVGRALIGTGVSTDPTLREIVLGQRGGEVMHALTVDEMPAHAHYFTKGIQYTSVPVGGPDSFNIPGIGFGATQSAGGNVPHNNMQPYLALNAWIKV</sequence>
<dbReference type="InterPro" id="IPR037053">
    <property type="entry name" value="Phage_tail_collar_dom_sf"/>
</dbReference>
<protein>
    <submittedName>
        <fullName evidence="3">Tail fiber protein</fullName>
    </submittedName>
</protein>
<evidence type="ECO:0000313" key="4">
    <source>
        <dbReference type="Proteomes" id="UP001284601"/>
    </source>
</evidence>
<dbReference type="InterPro" id="IPR011083">
    <property type="entry name" value="Phage_tail_collar_dom"/>
</dbReference>
<dbReference type="Pfam" id="PF07484">
    <property type="entry name" value="Collar"/>
    <property type="match status" value="1"/>
</dbReference>
<gene>
    <name evidence="3" type="ORF">R7226_25085</name>
</gene>
<dbReference type="RefSeq" id="WP_318600116.1">
    <property type="nucleotide sequence ID" value="NZ_JAWSTH010000097.1"/>
</dbReference>
<feature type="domain" description="Phage tail collar" evidence="2">
    <location>
        <begin position="89"/>
        <end position="140"/>
    </location>
</feature>
<name>A0ABU4HYU1_9ACTN</name>
<accession>A0ABU4HYU1</accession>
<evidence type="ECO:0000256" key="1">
    <source>
        <dbReference type="SAM" id="MobiDB-lite"/>
    </source>
</evidence>